<reference evidence="1" key="1">
    <citation type="submission" date="2019-09" db="EMBL/GenBank/DDBJ databases">
        <title>Draft genome information of white flower Hibiscus syriacus.</title>
        <authorList>
            <person name="Kim Y.-M."/>
        </authorList>
    </citation>
    <scope>NUCLEOTIDE SEQUENCE [LARGE SCALE GENOMIC DNA]</scope>
    <source>
        <strain evidence="1">YM2019G1</strain>
    </source>
</reference>
<proteinExistence type="predicted"/>
<protein>
    <submittedName>
        <fullName evidence="1">Uncharacterized protein</fullName>
    </submittedName>
</protein>
<accession>A0A6A3C6I7</accession>
<evidence type="ECO:0000313" key="1">
    <source>
        <dbReference type="EMBL" id="KAE8722659.1"/>
    </source>
</evidence>
<name>A0A6A3C6I7_HIBSY</name>
<dbReference type="AlphaFoldDB" id="A0A6A3C6I7"/>
<organism evidence="1 2">
    <name type="scientific">Hibiscus syriacus</name>
    <name type="common">Rose of Sharon</name>
    <dbReference type="NCBI Taxonomy" id="106335"/>
    <lineage>
        <taxon>Eukaryota</taxon>
        <taxon>Viridiplantae</taxon>
        <taxon>Streptophyta</taxon>
        <taxon>Embryophyta</taxon>
        <taxon>Tracheophyta</taxon>
        <taxon>Spermatophyta</taxon>
        <taxon>Magnoliopsida</taxon>
        <taxon>eudicotyledons</taxon>
        <taxon>Gunneridae</taxon>
        <taxon>Pentapetalae</taxon>
        <taxon>rosids</taxon>
        <taxon>malvids</taxon>
        <taxon>Malvales</taxon>
        <taxon>Malvaceae</taxon>
        <taxon>Malvoideae</taxon>
        <taxon>Hibiscus</taxon>
    </lineage>
</organism>
<gene>
    <name evidence="1" type="ORF">F3Y22_tig00013808pilonHSYRG00111</name>
</gene>
<sequence length="84" mass="8668">MLFTVRFSTSSPFGSSRRGIGRIGMMGVAASCGNLLGMTAAWSLTGHDGDLNQVGSVPVELLDRVPCSGLGCLDIVSLVIGLQL</sequence>
<comment type="caution">
    <text evidence="1">The sequence shown here is derived from an EMBL/GenBank/DDBJ whole genome shotgun (WGS) entry which is preliminary data.</text>
</comment>
<keyword evidence="2" id="KW-1185">Reference proteome</keyword>
<evidence type="ECO:0000313" key="2">
    <source>
        <dbReference type="Proteomes" id="UP000436088"/>
    </source>
</evidence>
<dbReference type="EMBL" id="VEPZ02000559">
    <property type="protein sequence ID" value="KAE8722659.1"/>
    <property type="molecule type" value="Genomic_DNA"/>
</dbReference>
<dbReference type="Proteomes" id="UP000436088">
    <property type="component" value="Unassembled WGS sequence"/>
</dbReference>